<protein>
    <submittedName>
        <fullName evidence="1">DUF2946 domain-containing protein</fullName>
    </submittedName>
</protein>
<keyword evidence="2" id="KW-1185">Reference proteome</keyword>
<evidence type="ECO:0000313" key="2">
    <source>
        <dbReference type="Proteomes" id="UP000472320"/>
    </source>
</evidence>
<dbReference type="AlphaFoldDB" id="A0A6L6QAT3"/>
<dbReference type="InterPro" id="IPR021333">
    <property type="entry name" value="DUF2946"/>
</dbReference>
<proteinExistence type="predicted"/>
<gene>
    <name evidence="1" type="ORF">GM658_01165</name>
</gene>
<dbReference type="Pfam" id="PF11162">
    <property type="entry name" value="DUF2946"/>
    <property type="match status" value="1"/>
</dbReference>
<accession>A0A6L6QAT3</accession>
<dbReference type="EMBL" id="WNKX01000001">
    <property type="protein sequence ID" value="MTW09199.1"/>
    <property type="molecule type" value="Genomic_DNA"/>
</dbReference>
<name>A0A6L6QAT3_9BURK</name>
<comment type="caution">
    <text evidence="1">The sequence shown here is derived from an EMBL/GenBank/DDBJ whole genome shotgun (WGS) entry which is preliminary data.</text>
</comment>
<reference evidence="1 2" key="1">
    <citation type="submission" date="2019-11" db="EMBL/GenBank/DDBJ databases">
        <title>Type strains purchased from KCTC, JCM and DSMZ.</title>
        <authorList>
            <person name="Lu H."/>
        </authorList>
    </citation>
    <scope>NUCLEOTIDE SEQUENCE [LARGE SCALE GENOMIC DNA]</scope>
    <source>
        <strain evidence="1 2">JCM 31587</strain>
    </source>
</reference>
<sequence>MPAMHMKSSTRLRWIWIACFAILVNALAPAISHAVNGKPRTWEICLNDGTRVTGVGELDAATFAAVTDRSKEQPMAKMDMKDCAYCVTHAGTFGLPPSGLALPLPLDGASLRPALFYQSPQPLPVWSASHPRGPPAFA</sequence>
<dbReference type="OrthoDB" id="8536886at2"/>
<dbReference type="Proteomes" id="UP000472320">
    <property type="component" value="Unassembled WGS sequence"/>
</dbReference>
<organism evidence="1 2">
    <name type="scientific">Massilia eburnea</name>
    <dbReference type="NCBI Taxonomy" id="1776165"/>
    <lineage>
        <taxon>Bacteria</taxon>
        <taxon>Pseudomonadati</taxon>
        <taxon>Pseudomonadota</taxon>
        <taxon>Betaproteobacteria</taxon>
        <taxon>Burkholderiales</taxon>
        <taxon>Oxalobacteraceae</taxon>
        <taxon>Telluria group</taxon>
        <taxon>Massilia</taxon>
    </lineage>
</organism>
<evidence type="ECO:0000313" key="1">
    <source>
        <dbReference type="EMBL" id="MTW09199.1"/>
    </source>
</evidence>